<dbReference type="AlphaFoldDB" id="A0A0Q3I9I9"/>
<keyword evidence="3" id="KW-1133">Transmembrane helix</keyword>
<gene>
    <name evidence="4" type="ORF">ARD30_01890</name>
    <name evidence="5" type="ORF">SAMN05660750_01436</name>
</gene>
<dbReference type="Proteomes" id="UP000051562">
    <property type="component" value="Unassembled WGS sequence"/>
</dbReference>
<dbReference type="PIRSF" id="PIRSF016661">
    <property type="entry name" value="BioY"/>
    <property type="match status" value="1"/>
</dbReference>
<organism evidence="4 6">
    <name type="scientific">Bosea thiooxidans</name>
    <dbReference type="NCBI Taxonomy" id="53254"/>
    <lineage>
        <taxon>Bacteria</taxon>
        <taxon>Pseudomonadati</taxon>
        <taxon>Pseudomonadota</taxon>
        <taxon>Alphaproteobacteria</taxon>
        <taxon>Hyphomicrobiales</taxon>
        <taxon>Boseaceae</taxon>
        <taxon>Bosea</taxon>
    </lineage>
</organism>
<evidence type="ECO:0000313" key="6">
    <source>
        <dbReference type="Proteomes" id="UP000051562"/>
    </source>
</evidence>
<dbReference type="OrthoDB" id="9803495at2"/>
<feature type="transmembrane region" description="Helical" evidence="3">
    <location>
        <begin position="20"/>
        <end position="40"/>
    </location>
</feature>
<evidence type="ECO:0000256" key="2">
    <source>
        <dbReference type="PIRNR" id="PIRNR016661"/>
    </source>
</evidence>
<dbReference type="PANTHER" id="PTHR34295">
    <property type="entry name" value="BIOTIN TRANSPORTER BIOY"/>
    <property type="match status" value="1"/>
</dbReference>
<dbReference type="EMBL" id="LMAR01000012">
    <property type="protein sequence ID" value="KQK31671.1"/>
    <property type="molecule type" value="Genomic_DNA"/>
</dbReference>
<keyword evidence="3" id="KW-0812">Transmembrane</keyword>
<evidence type="ECO:0000313" key="5">
    <source>
        <dbReference type="EMBL" id="SKB59230.1"/>
    </source>
</evidence>
<feature type="transmembrane region" description="Helical" evidence="3">
    <location>
        <begin position="130"/>
        <end position="153"/>
    </location>
</feature>
<comment type="subcellular location">
    <subcellularLocation>
        <location evidence="2">Cell membrane</location>
        <topology evidence="2">Multi-pass membrane protein</topology>
    </subcellularLocation>
</comment>
<reference evidence="4 6" key="1">
    <citation type="submission" date="2015-10" db="EMBL/GenBank/DDBJ databases">
        <title>Draft genome of Bosea thiooxidans.</title>
        <authorList>
            <person name="Wang X."/>
        </authorList>
    </citation>
    <scope>NUCLEOTIDE SEQUENCE [LARGE SCALE GENOMIC DNA]</scope>
    <source>
        <strain evidence="4 6">CGMCC 9174</strain>
    </source>
</reference>
<dbReference type="EMBL" id="FUYX01000003">
    <property type="protein sequence ID" value="SKB59230.1"/>
    <property type="molecule type" value="Genomic_DNA"/>
</dbReference>
<dbReference type="Gene3D" id="1.10.1760.20">
    <property type="match status" value="1"/>
</dbReference>
<keyword evidence="2" id="KW-0813">Transport</keyword>
<name>A0A0Q3I9I9_9HYPH</name>
<keyword evidence="2 3" id="KW-0472">Membrane</keyword>
<evidence type="ECO:0000313" key="4">
    <source>
        <dbReference type="EMBL" id="KQK31671.1"/>
    </source>
</evidence>
<sequence>MSDLALDRVFSPLRPQGRSLAWQAAAVVIGSLLLALSSQIKVPMLPVPMTMQTFAVTLVGALYGWRLGAATVVAWLLQGAIGLPVFAGAVGGAAYFAGPTGGYLLVFPLAAALTGWLAERGWNGSRPGLALVAMLAGNALCLLGGAAWLSVLIGLPKAVAVGVTPFLLGAALKSALAAATLRAFARNGRG</sequence>
<feature type="transmembrane region" description="Helical" evidence="3">
    <location>
        <begin position="46"/>
        <end position="65"/>
    </location>
</feature>
<accession>A0A0Q3I9I9</accession>
<dbReference type="STRING" id="53254.SAMN05660750_01436"/>
<dbReference type="PANTHER" id="PTHR34295:SF1">
    <property type="entry name" value="BIOTIN TRANSPORTER BIOY"/>
    <property type="match status" value="1"/>
</dbReference>
<feature type="transmembrane region" description="Helical" evidence="3">
    <location>
        <begin position="159"/>
        <end position="185"/>
    </location>
</feature>
<dbReference type="RefSeq" id="WP_055726874.1">
    <property type="nucleotide sequence ID" value="NZ_FUYX01000003.1"/>
</dbReference>
<reference evidence="5 7" key="2">
    <citation type="submission" date="2017-02" db="EMBL/GenBank/DDBJ databases">
        <authorList>
            <person name="Peterson S.W."/>
        </authorList>
    </citation>
    <scope>NUCLEOTIDE SEQUENCE [LARGE SCALE GENOMIC DNA]</scope>
    <source>
        <strain evidence="5 7">DSM 9653</strain>
    </source>
</reference>
<evidence type="ECO:0000313" key="7">
    <source>
        <dbReference type="Proteomes" id="UP000190130"/>
    </source>
</evidence>
<dbReference type="GO" id="GO:0005886">
    <property type="term" value="C:plasma membrane"/>
    <property type="evidence" value="ECO:0007669"/>
    <property type="project" value="UniProtKB-SubCell"/>
</dbReference>
<dbReference type="GO" id="GO:0015225">
    <property type="term" value="F:biotin transmembrane transporter activity"/>
    <property type="evidence" value="ECO:0007669"/>
    <property type="project" value="UniProtKB-UniRule"/>
</dbReference>
<evidence type="ECO:0000256" key="3">
    <source>
        <dbReference type="SAM" id="Phobius"/>
    </source>
</evidence>
<dbReference type="Pfam" id="PF02632">
    <property type="entry name" value="BioY"/>
    <property type="match status" value="1"/>
</dbReference>
<keyword evidence="6" id="KW-1185">Reference proteome</keyword>
<keyword evidence="2" id="KW-1003">Cell membrane</keyword>
<dbReference type="Proteomes" id="UP000190130">
    <property type="component" value="Unassembled WGS sequence"/>
</dbReference>
<protein>
    <recommendedName>
        <fullName evidence="2">Biotin transporter</fullName>
    </recommendedName>
</protein>
<feature type="transmembrane region" description="Helical" evidence="3">
    <location>
        <begin position="102"/>
        <end position="118"/>
    </location>
</feature>
<proteinExistence type="inferred from homology"/>
<comment type="similarity">
    <text evidence="1 2">Belongs to the BioY family.</text>
</comment>
<dbReference type="InterPro" id="IPR003784">
    <property type="entry name" value="BioY"/>
</dbReference>
<evidence type="ECO:0000256" key="1">
    <source>
        <dbReference type="ARBA" id="ARBA00010692"/>
    </source>
</evidence>